<comment type="similarity">
    <text evidence="4">Belongs to the glycosyltransferase 104 family.</text>
</comment>
<protein>
    <recommendedName>
        <fullName evidence="5">Protein-arginine rhamnosyltransferase</fullName>
    </recommendedName>
    <alternativeName>
        <fullName evidence="6">EF-P arginine rhamnosyltransferase</fullName>
    </alternativeName>
</protein>
<reference evidence="9" key="1">
    <citation type="submission" date="2016-10" db="EMBL/GenBank/DDBJ databases">
        <authorList>
            <person name="Varghese N."/>
            <person name="Submissions S."/>
        </authorList>
    </citation>
    <scope>NUCLEOTIDE SEQUENCE [LARGE SCALE GENOMIC DNA]</scope>
    <source>
        <strain evidence="9">CCTCC 2012022</strain>
    </source>
</reference>
<dbReference type="InterPro" id="IPR016633">
    <property type="entry name" value="EarP"/>
</dbReference>
<dbReference type="Pfam" id="PF10093">
    <property type="entry name" value="EarP"/>
    <property type="match status" value="1"/>
</dbReference>
<evidence type="ECO:0000313" key="8">
    <source>
        <dbReference type="EMBL" id="SDU40780.1"/>
    </source>
</evidence>
<organism evidence="8 9">
    <name type="scientific">Geopseudomonas guangdongensis</name>
    <dbReference type="NCBI Taxonomy" id="1245526"/>
    <lineage>
        <taxon>Bacteria</taxon>
        <taxon>Pseudomonadati</taxon>
        <taxon>Pseudomonadota</taxon>
        <taxon>Gammaproteobacteria</taxon>
        <taxon>Pseudomonadales</taxon>
        <taxon>Pseudomonadaceae</taxon>
        <taxon>Geopseudomonas</taxon>
    </lineage>
</organism>
<dbReference type="AlphaFoldDB" id="A0A1H2I9G2"/>
<keyword evidence="2" id="KW-0808">Transferase</keyword>
<dbReference type="NCBIfam" id="TIGR03837">
    <property type="entry name" value="efp_Arg_rhamno"/>
    <property type="match status" value="1"/>
</dbReference>
<evidence type="ECO:0000256" key="5">
    <source>
        <dbReference type="ARBA" id="ARBA00024416"/>
    </source>
</evidence>
<keyword evidence="1" id="KW-0328">Glycosyltransferase</keyword>
<dbReference type="OrthoDB" id="209085at2"/>
<name>A0A1H2I9G2_9GAMM</name>
<dbReference type="EMBL" id="LT629780">
    <property type="protein sequence ID" value="SDU40780.1"/>
    <property type="molecule type" value="Genomic_DNA"/>
</dbReference>
<dbReference type="Proteomes" id="UP000243063">
    <property type="component" value="Chromosome I"/>
</dbReference>
<accession>A0A1H2I9G2</accession>
<dbReference type="STRING" id="1245526.SAMN05216580_2825"/>
<evidence type="ECO:0000256" key="2">
    <source>
        <dbReference type="ARBA" id="ARBA00022679"/>
    </source>
</evidence>
<dbReference type="GO" id="GO:0106361">
    <property type="term" value="F:protein-arginine rhamnosyltransferase activity"/>
    <property type="evidence" value="ECO:0007669"/>
    <property type="project" value="InterPro"/>
</dbReference>
<evidence type="ECO:0000256" key="1">
    <source>
        <dbReference type="ARBA" id="ARBA00022676"/>
    </source>
</evidence>
<keyword evidence="9" id="KW-1185">Reference proteome</keyword>
<gene>
    <name evidence="8" type="ORF">SAMN05216580_2825</name>
</gene>
<dbReference type="RefSeq" id="WP_090215711.1">
    <property type="nucleotide sequence ID" value="NZ_LT629780.1"/>
</dbReference>
<evidence type="ECO:0000313" key="9">
    <source>
        <dbReference type="Proteomes" id="UP000243063"/>
    </source>
</evidence>
<sequence>MARWDIFCSVVDNYGDIGVTWRLARQLVAEHGQQVRLWVDEPGAFVPLCPGADSLADRQWQQGVEVCRWGEPWAAVEPAEVVVEAFACRLPAAYEAALGACRPLPLWVNLEYLSAEDWVEDCHGLASPQANGLAKYFWFPGFTARTGGLLRERELLVRRDAWQADAEGRRAFLAGLGVEWRGERLVSLFAYEQPRLEAWLELLAAGEPTLLLVPEGRVLGDVRRWAGEDLACGALCTRGALTVRVIPFVSQDDYDRLLWSCDLNAVRGEDSFVRAQWAGRPFIWHIYPQEESAHLDKLEAFMARYLATAEPALAQALRDLWRTWNAAPEADASLAASWAQLQAQAADWQRHARSWCAELASRPDLATGLVLFYTGSLE</sequence>
<evidence type="ECO:0000256" key="4">
    <source>
        <dbReference type="ARBA" id="ARBA00024346"/>
    </source>
</evidence>
<evidence type="ECO:0000256" key="3">
    <source>
        <dbReference type="ARBA" id="ARBA00024303"/>
    </source>
</evidence>
<comment type="function">
    <text evidence="3">Protein-arginine rhamnosyltransferase that catalyzes the transfer of a single rhamnose to elongation factor P (EF-P) on 'Lys-32', a modification required for EF-P-dependent rescue of polyproline stalled ribosomes.</text>
</comment>
<proteinExistence type="inferred from homology"/>
<dbReference type="PIRSF" id="PIRSF015557">
    <property type="entry name" value="UCP015557"/>
    <property type="match status" value="1"/>
</dbReference>
<evidence type="ECO:0000256" key="7">
    <source>
        <dbReference type="ARBA" id="ARBA00048472"/>
    </source>
</evidence>
<comment type="catalytic activity">
    <reaction evidence="7">
        <text>dTDP-beta-L-rhamnose + L-arginyl-[protein] = N(omega)-(alpha-L-rhamnosyl)-L-arginyl-[protein] + dTDP + H(+)</text>
        <dbReference type="Rhea" id="RHEA:66692"/>
        <dbReference type="Rhea" id="RHEA-COMP:10532"/>
        <dbReference type="Rhea" id="RHEA-COMP:17096"/>
        <dbReference type="ChEBI" id="CHEBI:15378"/>
        <dbReference type="ChEBI" id="CHEBI:29965"/>
        <dbReference type="ChEBI" id="CHEBI:57510"/>
        <dbReference type="ChEBI" id="CHEBI:58369"/>
        <dbReference type="ChEBI" id="CHEBI:167445"/>
    </reaction>
    <physiologicalReaction direction="left-to-right" evidence="7">
        <dbReference type="Rhea" id="RHEA:66693"/>
    </physiologicalReaction>
</comment>
<evidence type="ECO:0000256" key="6">
    <source>
        <dbReference type="ARBA" id="ARBA00030025"/>
    </source>
</evidence>